<dbReference type="GO" id="GO:0015629">
    <property type="term" value="C:actin cytoskeleton"/>
    <property type="evidence" value="ECO:0007669"/>
    <property type="project" value="TreeGrafter"/>
</dbReference>
<dbReference type="GO" id="GO:0019722">
    <property type="term" value="P:calcium-mediated signaling"/>
    <property type="evidence" value="ECO:0007669"/>
    <property type="project" value="TreeGrafter"/>
</dbReference>
<dbReference type="PANTHER" id="PTHR16154">
    <property type="entry name" value="NEURABIN"/>
    <property type="match status" value="1"/>
</dbReference>
<dbReference type="GO" id="GO:0005737">
    <property type="term" value="C:cytoplasm"/>
    <property type="evidence" value="ECO:0007669"/>
    <property type="project" value="TreeGrafter"/>
</dbReference>
<feature type="compositionally biased region" description="Polar residues" evidence="3">
    <location>
        <begin position="35"/>
        <end position="58"/>
    </location>
</feature>
<dbReference type="GO" id="GO:0051015">
    <property type="term" value="F:actin filament binding"/>
    <property type="evidence" value="ECO:0007669"/>
    <property type="project" value="TreeGrafter"/>
</dbReference>
<evidence type="ECO:0000256" key="3">
    <source>
        <dbReference type="SAM" id="MobiDB-lite"/>
    </source>
</evidence>
<keyword evidence="1" id="KW-0597">Phosphoprotein</keyword>
<protein>
    <recommendedName>
        <fullName evidence="4">SAM domain-containing protein</fullName>
    </recommendedName>
</protein>
<dbReference type="SUPFAM" id="SSF47769">
    <property type="entry name" value="SAM/Pointed domain"/>
    <property type="match status" value="1"/>
</dbReference>
<dbReference type="SMART" id="SM00454">
    <property type="entry name" value="SAM"/>
    <property type="match status" value="1"/>
</dbReference>
<evidence type="ECO:0000256" key="2">
    <source>
        <dbReference type="ARBA" id="ARBA00023054"/>
    </source>
</evidence>
<dbReference type="Proteomes" id="UP001488838">
    <property type="component" value="Unassembled WGS sequence"/>
</dbReference>
<dbReference type="GO" id="GO:0030425">
    <property type="term" value="C:dendrite"/>
    <property type="evidence" value="ECO:0007669"/>
    <property type="project" value="TreeGrafter"/>
</dbReference>
<evidence type="ECO:0000259" key="4">
    <source>
        <dbReference type="PROSITE" id="PS50105"/>
    </source>
</evidence>
<dbReference type="Gene3D" id="1.10.150.50">
    <property type="entry name" value="Transcription Factor, Ets-1"/>
    <property type="match status" value="1"/>
</dbReference>
<dbReference type="CDD" id="cd09512">
    <property type="entry name" value="SAM_Neurabin-like"/>
    <property type="match status" value="1"/>
</dbReference>
<sequence>MPFSWFNESRKGSYSFRNLPSVPSPLPPSPETLVSDKTGSKNFTFNDDFSPSSTSSADLSGLGAEPKTPGLSQSLALSSDEILDDGQSPKHSLSLNRAIHEWSVQQVSHWLMSLNLDQYVSEFSAQNITGEQLLQLDGNKLKALGMTSSQDRALVKKKLKEMKMSLEKARKAHEKMEKQREKLRRREQEQMQRKSKKSEKMTSTTESNAEQ</sequence>
<dbReference type="InterPro" id="IPR001660">
    <property type="entry name" value="SAM"/>
</dbReference>
<feature type="region of interest" description="Disordered" evidence="3">
    <location>
        <begin position="166"/>
        <end position="211"/>
    </location>
</feature>
<dbReference type="EMBL" id="JBBHLL010000088">
    <property type="protein sequence ID" value="KAK7818366.1"/>
    <property type="molecule type" value="Genomic_DNA"/>
</dbReference>
<proteinExistence type="predicted"/>
<name>A0AAW0IVW3_MYOGA</name>
<dbReference type="GO" id="GO:0031175">
    <property type="term" value="P:neuron projection development"/>
    <property type="evidence" value="ECO:0007669"/>
    <property type="project" value="TreeGrafter"/>
</dbReference>
<keyword evidence="2" id="KW-0175">Coiled coil</keyword>
<feature type="region of interest" description="Disordered" evidence="3">
    <location>
        <begin position="1"/>
        <end position="71"/>
    </location>
</feature>
<gene>
    <name evidence="5" type="ORF">U0070_018682</name>
</gene>
<dbReference type="GO" id="GO:0007015">
    <property type="term" value="P:actin filament organization"/>
    <property type="evidence" value="ECO:0007669"/>
    <property type="project" value="TreeGrafter"/>
</dbReference>
<keyword evidence="6" id="KW-1185">Reference proteome</keyword>
<dbReference type="InterPro" id="IPR013761">
    <property type="entry name" value="SAM/pointed_sf"/>
</dbReference>
<dbReference type="InterPro" id="IPR043446">
    <property type="entry name" value="Neurabin-like"/>
</dbReference>
<comment type="caution">
    <text evidence="5">The sequence shown here is derived from an EMBL/GenBank/DDBJ whole genome shotgun (WGS) entry which is preliminary data.</text>
</comment>
<feature type="compositionally biased region" description="Basic and acidic residues" evidence="3">
    <location>
        <begin position="166"/>
        <end position="192"/>
    </location>
</feature>
<dbReference type="GO" id="GO:0014069">
    <property type="term" value="C:postsynaptic density"/>
    <property type="evidence" value="ECO:0007669"/>
    <property type="project" value="TreeGrafter"/>
</dbReference>
<dbReference type="AlphaFoldDB" id="A0AAW0IVW3"/>
<organism evidence="5 6">
    <name type="scientific">Myodes glareolus</name>
    <name type="common">Bank vole</name>
    <name type="synonym">Clethrionomys glareolus</name>
    <dbReference type="NCBI Taxonomy" id="447135"/>
    <lineage>
        <taxon>Eukaryota</taxon>
        <taxon>Metazoa</taxon>
        <taxon>Chordata</taxon>
        <taxon>Craniata</taxon>
        <taxon>Vertebrata</taxon>
        <taxon>Euteleostomi</taxon>
        <taxon>Mammalia</taxon>
        <taxon>Eutheria</taxon>
        <taxon>Euarchontoglires</taxon>
        <taxon>Glires</taxon>
        <taxon>Rodentia</taxon>
        <taxon>Myomorpha</taxon>
        <taxon>Muroidea</taxon>
        <taxon>Cricetidae</taxon>
        <taxon>Arvicolinae</taxon>
        <taxon>Myodes</taxon>
    </lineage>
</organism>
<dbReference type="Pfam" id="PF07647">
    <property type="entry name" value="SAM_2"/>
    <property type="match status" value="1"/>
</dbReference>
<evidence type="ECO:0000313" key="6">
    <source>
        <dbReference type="Proteomes" id="UP001488838"/>
    </source>
</evidence>
<feature type="compositionally biased region" description="Low complexity" evidence="3">
    <location>
        <begin position="201"/>
        <end position="211"/>
    </location>
</feature>
<evidence type="ECO:0000256" key="1">
    <source>
        <dbReference type="ARBA" id="ARBA00022553"/>
    </source>
</evidence>
<dbReference type="FunFam" id="1.10.150.50:FF:000008">
    <property type="entry name" value="Neurabin-1 isoform 1-like protein"/>
    <property type="match status" value="1"/>
</dbReference>
<dbReference type="PROSITE" id="PS50105">
    <property type="entry name" value="SAM_DOMAIN"/>
    <property type="match status" value="1"/>
</dbReference>
<dbReference type="PANTHER" id="PTHR16154:SF22">
    <property type="entry name" value="NEURABIN-1"/>
    <property type="match status" value="1"/>
</dbReference>
<evidence type="ECO:0000313" key="5">
    <source>
        <dbReference type="EMBL" id="KAK7818366.1"/>
    </source>
</evidence>
<accession>A0AAW0IVW3</accession>
<reference evidence="5 6" key="1">
    <citation type="journal article" date="2023" name="bioRxiv">
        <title>Conserved and derived expression patterns and positive selection on dental genes reveal complex evolutionary context of ever-growing rodent molars.</title>
        <authorList>
            <person name="Calamari Z.T."/>
            <person name="Song A."/>
            <person name="Cohen E."/>
            <person name="Akter M."/>
            <person name="Roy R.D."/>
            <person name="Hallikas O."/>
            <person name="Christensen M.M."/>
            <person name="Li P."/>
            <person name="Marangoni P."/>
            <person name="Jernvall J."/>
            <person name="Klein O.D."/>
        </authorList>
    </citation>
    <scope>NUCLEOTIDE SEQUENCE [LARGE SCALE GENOMIC DNA]</scope>
    <source>
        <strain evidence="5">V071</strain>
    </source>
</reference>
<feature type="domain" description="SAM" evidence="4">
    <location>
        <begin position="102"/>
        <end position="165"/>
    </location>
</feature>